<dbReference type="Proteomes" id="UP000887561">
    <property type="component" value="Unplaced"/>
</dbReference>
<proteinExistence type="predicted"/>
<accession>A0A915MMS6</accession>
<dbReference type="AlphaFoldDB" id="A0A915MMS6"/>
<name>A0A915MMS6_MELJA</name>
<feature type="region of interest" description="Disordered" evidence="1">
    <location>
        <begin position="154"/>
        <end position="174"/>
    </location>
</feature>
<keyword evidence="2" id="KW-1185">Reference proteome</keyword>
<feature type="compositionally biased region" description="Low complexity" evidence="1">
    <location>
        <begin position="64"/>
        <end position="91"/>
    </location>
</feature>
<organism evidence="2 3">
    <name type="scientific">Meloidogyne javanica</name>
    <name type="common">Root-knot nematode worm</name>
    <dbReference type="NCBI Taxonomy" id="6303"/>
    <lineage>
        <taxon>Eukaryota</taxon>
        <taxon>Metazoa</taxon>
        <taxon>Ecdysozoa</taxon>
        <taxon>Nematoda</taxon>
        <taxon>Chromadorea</taxon>
        <taxon>Rhabditida</taxon>
        <taxon>Tylenchina</taxon>
        <taxon>Tylenchomorpha</taxon>
        <taxon>Tylenchoidea</taxon>
        <taxon>Meloidogynidae</taxon>
        <taxon>Meloidogyninae</taxon>
        <taxon>Meloidogyne</taxon>
        <taxon>Meloidogyne incognita group</taxon>
    </lineage>
</organism>
<evidence type="ECO:0000313" key="2">
    <source>
        <dbReference type="Proteomes" id="UP000887561"/>
    </source>
</evidence>
<evidence type="ECO:0000256" key="1">
    <source>
        <dbReference type="SAM" id="MobiDB-lite"/>
    </source>
</evidence>
<sequence>MENITQQTHQNSLQQPRNFSQLSDFAESGFGDTNDLSVPGILGEGIDDLDSIEPMRYGGEHQNHNNLDQRQQQQQQLVLQQSDDSNQQQNLSNNFYRHHPQLLNSDQCGQQCKKQKRKYSVHQLQNGVEDERKEMLEMTLEQRNVAEMALLPDRSPQIGDTPLSPSKLSETQDRNVSDAIATVMER</sequence>
<evidence type="ECO:0000313" key="3">
    <source>
        <dbReference type="WBParaSite" id="scaffold42297_cov305.g23990"/>
    </source>
</evidence>
<feature type="region of interest" description="Disordered" evidence="1">
    <location>
        <begin position="24"/>
        <end position="91"/>
    </location>
</feature>
<protein>
    <submittedName>
        <fullName evidence="3">Uncharacterized protein</fullName>
    </submittedName>
</protein>
<dbReference type="WBParaSite" id="scaffold42297_cov305.g23990">
    <property type="protein sequence ID" value="scaffold42297_cov305.g23990"/>
    <property type="gene ID" value="scaffold42297_cov305.g23990"/>
</dbReference>
<reference evidence="3" key="1">
    <citation type="submission" date="2022-11" db="UniProtKB">
        <authorList>
            <consortium name="WormBaseParasite"/>
        </authorList>
    </citation>
    <scope>IDENTIFICATION</scope>
</reference>